<evidence type="ECO:0000313" key="7">
    <source>
        <dbReference type="EMBL" id="KAH6821093.1"/>
    </source>
</evidence>
<dbReference type="Pfam" id="PF07645">
    <property type="entry name" value="EGF_CA"/>
    <property type="match status" value="1"/>
</dbReference>
<accession>A0AAD4NZ54</accession>
<evidence type="ECO:0000256" key="3">
    <source>
        <dbReference type="ARBA" id="ARBA00023157"/>
    </source>
</evidence>
<sequence length="342" mass="37735">MAPHNLLLAILICSSIQTDLFHLQSAEASMATASLSRCQRKCGDVEIPYPFGIDKGCYLDEAFEVICDDRTGSASIPSLHGEVGTISISNHTLQYKKGQVLPLPFNKTGESMYGHSFDLNYLGNHYSISHTDNKFVALGCDFYAYLVDAETKDLLGGCASLCNRRDITPSPSSSCSGLNCCYMNFERDLRNITLNVDTINTLTKSWGCGFFTFVDKGFPLDKINFSVCDDVLYSVPVVFGWMVGNTSCGEATGEDDCICGDNTVCIDSETRNGYRCKCRDGFTGNPYVREGCQDFDECADQKDNNCGMKSVCINMEGSYFCLPSHKRILAMLLTLGKFFCIF</sequence>
<dbReference type="EMBL" id="SDAM02002688">
    <property type="protein sequence ID" value="KAH6821093.1"/>
    <property type="molecule type" value="Genomic_DNA"/>
</dbReference>
<comment type="caution">
    <text evidence="7">The sequence shown here is derived from an EMBL/GenBank/DDBJ whole genome shotgun (WGS) entry which is preliminary data.</text>
</comment>
<feature type="chain" id="PRO_5042120266" description="EGF-like domain-containing protein" evidence="5">
    <location>
        <begin position="19"/>
        <end position="342"/>
    </location>
</feature>
<gene>
    <name evidence="7" type="ORF">C2S53_020341</name>
</gene>
<keyword evidence="2 5" id="KW-0732">Signal</keyword>
<organism evidence="7 8">
    <name type="scientific">Perilla frutescens var. hirtella</name>
    <name type="common">Perilla citriodora</name>
    <name type="synonym">Perilla setoyensis</name>
    <dbReference type="NCBI Taxonomy" id="608512"/>
    <lineage>
        <taxon>Eukaryota</taxon>
        <taxon>Viridiplantae</taxon>
        <taxon>Streptophyta</taxon>
        <taxon>Embryophyta</taxon>
        <taxon>Tracheophyta</taxon>
        <taxon>Spermatophyta</taxon>
        <taxon>Magnoliopsida</taxon>
        <taxon>eudicotyledons</taxon>
        <taxon>Gunneridae</taxon>
        <taxon>Pentapetalae</taxon>
        <taxon>asterids</taxon>
        <taxon>lamiids</taxon>
        <taxon>Lamiales</taxon>
        <taxon>Lamiaceae</taxon>
        <taxon>Nepetoideae</taxon>
        <taxon>Elsholtzieae</taxon>
        <taxon>Perilla</taxon>
    </lineage>
</organism>
<evidence type="ECO:0000313" key="8">
    <source>
        <dbReference type="Proteomes" id="UP001190926"/>
    </source>
</evidence>
<dbReference type="Gene3D" id="2.10.25.10">
    <property type="entry name" value="Laminin"/>
    <property type="match status" value="2"/>
</dbReference>
<dbReference type="GO" id="GO:0005509">
    <property type="term" value="F:calcium ion binding"/>
    <property type="evidence" value="ECO:0007669"/>
    <property type="project" value="InterPro"/>
</dbReference>
<feature type="domain" description="EGF-like" evidence="6">
    <location>
        <begin position="253"/>
        <end position="293"/>
    </location>
</feature>
<dbReference type="GO" id="GO:0030247">
    <property type="term" value="F:polysaccharide binding"/>
    <property type="evidence" value="ECO:0007669"/>
    <property type="project" value="InterPro"/>
</dbReference>
<evidence type="ECO:0000256" key="4">
    <source>
        <dbReference type="PROSITE-ProRule" id="PRU00076"/>
    </source>
</evidence>
<comment type="subcellular location">
    <subcellularLocation>
        <location evidence="1">Membrane</location>
        <topology evidence="1">Single-pass membrane protein</topology>
    </subcellularLocation>
</comment>
<keyword evidence="4" id="KW-0245">EGF-like domain</keyword>
<protein>
    <recommendedName>
        <fullName evidence="6">EGF-like domain-containing protein</fullName>
    </recommendedName>
</protein>
<feature type="disulfide bond" evidence="4">
    <location>
        <begin position="259"/>
        <end position="276"/>
    </location>
</feature>
<dbReference type="InterPro" id="IPR018097">
    <property type="entry name" value="EGF_Ca-bd_CS"/>
</dbReference>
<feature type="signal peptide" evidence="5">
    <location>
        <begin position="1"/>
        <end position="18"/>
    </location>
</feature>
<dbReference type="AlphaFoldDB" id="A0AAD4NZ54"/>
<reference evidence="7 8" key="1">
    <citation type="journal article" date="2021" name="Nat. Commun.">
        <title>Incipient diploidization of the medicinal plant Perilla within 10,000 years.</title>
        <authorList>
            <person name="Zhang Y."/>
            <person name="Shen Q."/>
            <person name="Leng L."/>
            <person name="Zhang D."/>
            <person name="Chen S."/>
            <person name="Shi Y."/>
            <person name="Ning Z."/>
            <person name="Chen S."/>
        </authorList>
    </citation>
    <scope>NUCLEOTIDE SEQUENCE [LARGE SCALE GENOMIC DNA]</scope>
    <source>
        <strain evidence="8">cv. PC099</strain>
    </source>
</reference>
<dbReference type="InterPro" id="IPR049883">
    <property type="entry name" value="NOTCH1_EGF-like"/>
</dbReference>
<dbReference type="GO" id="GO:0016020">
    <property type="term" value="C:membrane"/>
    <property type="evidence" value="ECO:0007669"/>
    <property type="project" value="UniProtKB-SubCell"/>
</dbReference>
<name>A0AAD4NZ54_PERFH</name>
<keyword evidence="3 4" id="KW-1015">Disulfide bond</keyword>
<dbReference type="PANTHER" id="PTHR33491">
    <property type="entry name" value="OSJNBA0016N04.9 PROTEIN"/>
    <property type="match status" value="1"/>
</dbReference>
<proteinExistence type="predicted"/>
<dbReference type="Pfam" id="PF13947">
    <property type="entry name" value="GUB_WAK_bind"/>
    <property type="match status" value="1"/>
</dbReference>
<dbReference type="Proteomes" id="UP001190926">
    <property type="component" value="Unassembled WGS sequence"/>
</dbReference>
<dbReference type="PROSITE" id="PS01187">
    <property type="entry name" value="EGF_CA"/>
    <property type="match status" value="1"/>
</dbReference>
<evidence type="ECO:0000259" key="6">
    <source>
        <dbReference type="PROSITE" id="PS50026"/>
    </source>
</evidence>
<dbReference type="InterPro" id="IPR000742">
    <property type="entry name" value="EGF"/>
</dbReference>
<keyword evidence="8" id="KW-1185">Reference proteome</keyword>
<dbReference type="PROSITE" id="PS50026">
    <property type="entry name" value="EGF_3"/>
    <property type="match status" value="1"/>
</dbReference>
<comment type="caution">
    <text evidence="4">Lacks conserved residue(s) required for the propagation of feature annotation.</text>
</comment>
<dbReference type="InterPro" id="IPR025287">
    <property type="entry name" value="WAK_GUB"/>
</dbReference>
<evidence type="ECO:0000256" key="1">
    <source>
        <dbReference type="ARBA" id="ARBA00004167"/>
    </source>
</evidence>
<evidence type="ECO:0000256" key="2">
    <source>
        <dbReference type="ARBA" id="ARBA00022729"/>
    </source>
</evidence>
<evidence type="ECO:0000256" key="5">
    <source>
        <dbReference type="SAM" id="SignalP"/>
    </source>
</evidence>